<protein>
    <submittedName>
        <fullName evidence="1">Uncharacterized protein</fullName>
    </submittedName>
</protein>
<gene>
    <name evidence="1" type="ORF">L1987_44493</name>
</gene>
<evidence type="ECO:0000313" key="2">
    <source>
        <dbReference type="Proteomes" id="UP001056120"/>
    </source>
</evidence>
<organism evidence="1 2">
    <name type="scientific">Smallanthus sonchifolius</name>
    <dbReference type="NCBI Taxonomy" id="185202"/>
    <lineage>
        <taxon>Eukaryota</taxon>
        <taxon>Viridiplantae</taxon>
        <taxon>Streptophyta</taxon>
        <taxon>Embryophyta</taxon>
        <taxon>Tracheophyta</taxon>
        <taxon>Spermatophyta</taxon>
        <taxon>Magnoliopsida</taxon>
        <taxon>eudicotyledons</taxon>
        <taxon>Gunneridae</taxon>
        <taxon>Pentapetalae</taxon>
        <taxon>asterids</taxon>
        <taxon>campanulids</taxon>
        <taxon>Asterales</taxon>
        <taxon>Asteraceae</taxon>
        <taxon>Asteroideae</taxon>
        <taxon>Heliantheae alliance</taxon>
        <taxon>Millerieae</taxon>
        <taxon>Smallanthus</taxon>
    </lineage>
</organism>
<reference evidence="2" key="1">
    <citation type="journal article" date="2022" name="Mol. Ecol. Resour.">
        <title>The genomes of chicory, endive, great burdock and yacon provide insights into Asteraceae palaeo-polyploidization history and plant inulin production.</title>
        <authorList>
            <person name="Fan W."/>
            <person name="Wang S."/>
            <person name="Wang H."/>
            <person name="Wang A."/>
            <person name="Jiang F."/>
            <person name="Liu H."/>
            <person name="Zhao H."/>
            <person name="Xu D."/>
            <person name="Zhang Y."/>
        </authorList>
    </citation>
    <scope>NUCLEOTIDE SEQUENCE [LARGE SCALE GENOMIC DNA]</scope>
    <source>
        <strain evidence="2">cv. Yunnan</strain>
    </source>
</reference>
<dbReference type="Proteomes" id="UP001056120">
    <property type="component" value="Linkage Group LG14"/>
</dbReference>
<proteinExistence type="predicted"/>
<comment type="caution">
    <text evidence="1">The sequence shown here is derived from an EMBL/GenBank/DDBJ whole genome shotgun (WGS) entry which is preliminary data.</text>
</comment>
<reference evidence="1 2" key="2">
    <citation type="journal article" date="2022" name="Mol. Ecol. Resour.">
        <title>The genomes of chicory, endive, great burdock and yacon provide insights into Asteraceae paleo-polyploidization history and plant inulin production.</title>
        <authorList>
            <person name="Fan W."/>
            <person name="Wang S."/>
            <person name="Wang H."/>
            <person name="Wang A."/>
            <person name="Jiang F."/>
            <person name="Liu H."/>
            <person name="Zhao H."/>
            <person name="Xu D."/>
            <person name="Zhang Y."/>
        </authorList>
    </citation>
    <scope>NUCLEOTIDE SEQUENCE [LARGE SCALE GENOMIC DNA]</scope>
    <source>
        <strain evidence="2">cv. Yunnan</strain>
        <tissue evidence="1">Leaves</tissue>
    </source>
</reference>
<sequence>MLTRDHHSYAALELIVLRKHKRKYLNAYEGGSCEPPRLLLSPPLDALSTGLFNYCTPAEAFKSGKDHRKQRELEAASYVHGTERYEGTDGKENQLFIFRVDEKEAVMVGVG</sequence>
<accession>A0ACB9GQV9</accession>
<dbReference type="EMBL" id="CM042031">
    <property type="protein sequence ID" value="KAI3785375.1"/>
    <property type="molecule type" value="Genomic_DNA"/>
</dbReference>
<evidence type="ECO:0000313" key="1">
    <source>
        <dbReference type="EMBL" id="KAI3785375.1"/>
    </source>
</evidence>
<keyword evidence="2" id="KW-1185">Reference proteome</keyword>
<name>A0ACB9GQV9_9ASTR</name>